<evidence type="ECO:0000256" key="2">
    <source>
        <dbReference type="SAM" id="SignalP"/>
    </source>
</evidence>
<dbReference type="AlphaFoldDB" id="A0A6J2P875"/>
<feature type="signal peptide" evidence="2">
    <location>
        <begin position="1"/>
        <end position="17"/>
    </location>
</feature>
<dbReference type="KEGG" id="cgob:115003793"/>
<dbReference type="Proteomes" id="UP000504630">
    <property type="component" value="Chromosome 24"/>
</dbReference>
<dbReference type="GeneID" id="115003793"/>
<reference evidence="4" key="1">
    <citation type="submission" date="2025-08" db="UniProtKB">
        <authorList>
            <consortium name="RefSeq"/>
        </authorList>
    </citation>
    <scope>IDENTIFICATION</scope>
</reference>
<dbReference type="OrthoDB" id="8964969at2759"/>
<feature type="chain" id="PRO_5026648073" evidence="2">
    <location>
        <begin position="18"/>
        <end position="471"/>
    </location>
</feature>
<sequence length="471" mass="54517">MSHFRLFLCTTVLSIHSIHLMTTERRHIFKNLQKEFNQETLNMKFVRECPVCLNEYSQLGKHLRQTHRVKNETERKILLKLGSGRTDVRTERCSVGGCDYQGSRLDRHIREIHSEMTVEERAKMMEITKQMKAIKELAALRMTDPVPAMATYLDPVDEETEVLCLGDDEAPRDCGNEECGEVRRGYVRELARLTTLHDQTLQDMGALRLQIQLLKRKLADSRYQVMIPHSRRARARREAAVEQLFRNSEEVAEEDVEDVVAVAEDVVAEDVAEEATLPAPNKEEQVYIPKQRKATSRNVNSPWMAGSGRGNVMRRIKMPPSMEEYLQNFGKLHEGTNPTRKMRENAKSKVSRVKTFILFMGNKHKRLSDWLFMDNPVKLKKWCNKLARGMQETTVEFYLKNNLQFLNYMQQTPPRSSRLTKVNMTAVIRDIKVALKSLKRLLVVHQTSVKQEKYSKLPGCEAITEKEEGIV</sequence>
<gene>
    <name evidence="4" type="primary">LOC115003793</name>
</gene>
<keyword evidence="3" id="KW-1185">Reference proteome</keyword>
<name>A0A6J2P875_COTGO</name>
<proteinExistence type="predicted"/>
<evidence type="ECO:0000313" key="3">
    <source>
        <dbReference type="Proteomes" id="UP000504630"/>
    </source>
</evidence>
<accession>A0A6J2P875</accession>
<dbReference type="RefSeq" id="XP_029281576.1">
    <property type="nucleotide sequence ID" value="XM_029425716.1"/>
</dbReference>
<evidence type="ECO:0000313" key="4">
    <source>
        <dbReference type="RefSeq" id="XP_029281576.1"/>
    </source>
</evidence>
<keyword evidence="2" id="KW-0732">Signal</keyword>
<organism evidence="3 4">
    <name type="scientific">Cottoperca gobio</name>
    <name type="common">Frogmouth</name>
    <name type="synonym">Aphritis gobio</name>
    <dbReference type="NCBI Taxonomy" id="56716"/>
    <lineage>
        <taxon>Eukaryota</taxon>
        <taxon>Metazoa</taxon>
        <taxon>Chordata</taxon>
        <taxon>Craniata</taxon>
        <taxon>Vertebrata</taxon>
        <taxon>Euteleostomi</taxon>
        <taxon>Actinopterygii</taxon>
        <taxon>Neopterygii</taxon>
        <taxon>Teleostei</taxon>
        <taxon>Neoteleostei</taxon>
        <taxon>Acanthomorphata</taxon>
        <taxon>Eupercaria</taxon>
        <taxon>Perciformes</taxon>
        <taxon>Notothenioidei</taxon>
        <taxon>Bovichtidae</taxon>
        <taxon>Cottoperca</taxon>
    </lineage>
</organism>
<protein>
    <submittedName>
        <fullName evidence="4">Uncharacterized protein LOC115003793 isoform X1</fullName>
    </submittedName>
</protein>
<feature type="region of interest" description="Disordered" evidence="1">
    <location>
        <begin position="291"/>
        <end position="311"/>
    </location>
</feature>
<dbReference type="InParanoid" id="A0A6J2P875"/>
<evidence type="ECO:0000256" key="1">
    <source>
        <dbReference type="SAM" id="MobiDB-lite"/>
    </source>
</evidence>